<evidence type="ECO:0000256" key="10">
    <source>
        <dbReference type="SAM" id="SignalP"/>
    </source>
</evidence>
<dbReference type="Pfam" id="PF04080">
    <property type="entry name" value="Per1"/>
    <property type="match status" value="2"/>
</dbReference>
<accession>A0AAW2H7R0</accession>
<protein>
    <recommendedName>
        <fullName evidence="12">Post-GPI attachment to proteins factor 3</fullName>
    </recommendedName>
</protein>
<feature type="transmembrane region" description="Helical" evidence="9">
    <location>
        <begin position="240"/>
        <end position="258"/>
    </location>
</feature>
<evidence type="ECO:0000256" key="5">
    <source>
        <dbReference type="ARBA" id="ARBA00022729"/>
    </source>
</evidence>
<evidence type="ECO:0000256" key="7">
    <source>
        <dbReference type="ARBA" id="ARBA00023136"/>
    </source>
</evidence>
<feature type="transmembrane region" description="Helical" evidence="9">
    <location>
        <begin position="469"/>
        <end position="492"/>
    </location>
</feature>
<feature type="transmembrane region" description="Helical" evidence="9">
    <location>
        <begin position="270"/>
        <end position="288"/>
    </location>
</feature>
<feature type="region of interest" description="Disordered" evidence="8">
    <location>
        <begin position="530"/>
        <end position="551"/>
    </location>
</feature>
<evidence type="ECO:0000256" key="9">
    <source>
        <dbReference type="SAM" id="Phobius"/>
    </source>
</evidence>
<feature type="compositionally biased region" description="Polar residues" evidence="8">
    <location>
        <begin position="39"/>
        <end position="49"/>
    </location>
</feature>
<keyword evidence="4 9" id="KW-0812">Transmembrane</keyword>
<feature type="transmembrane region" description="Helical" evidence="9">
    <location>
        <begin position="180"/>
        <end position="202"/>
    </location>
</feature>
<evidence type="ECO:0000256" key="2">
    <source>
        <dbReference type="ARBA" id="ARBA00006387"/>
    </source>
</evidence>
<sequence>MRSRQGNAAIVVFLPMILGLESRASIVQDKCDPRPRRPSGTSSTLNKQKSSMEKYIVENVEKNIPNTRLTLLDSIMLKDKAQKLEELFHYRYCLSRNTNNVKFNGRYPFRPLLGATEFFSALFSFGNLVSNLCSYTHFVAPLRSQSVLFGLVKTHMYINILTWAFSTLFHINDTAVTRNLNYFCGFLNICFLLYSGIARHVLEFAADVHVSLFMRPLLLVFLTMYLAHVCYMSLVRFDFVFHKYLCGTLFAMAIASWLHISYMHFPKPHSLYLMVFAGGTLASALIEVTDAPPAFYLVDAHALFHLATMVFTPFYYMFVREDLILNKSISYYLIVSKIQGNSNLAKLNRLAIRSNILTWVFSTIYHYHVCRITRDLDYFFAFLTILMNLYIFLLRLLYVYRQKEAVEVMHRRLRALVAVFYVFHVYSMYFLDFNFRRHKNISSALIGVSILIWFHLARTFKRLPHSRYLLVFATGVCISGMIEMCDIPPLYYLLDSHAVYHFITMFLHPFYYLFIRYDLEYFADTQKARTQGSGTNTRCTALERPGMHKEP</sequence>
<evidence type="ECO:0008006" key="12">
    <source>
        <dbReference type="Google" id="ProtNLM"/>
    </source>
</evidence>
<feature type="transmembrane region" description="Helical" evidence="9">
    <location>
        <begin position="498"/>
        <end position="515"/>
    </location>
</feature>
<comment type="similarity">
    <text evidence="2">Belongs to the PGAP3 family.</text>
</comment>
<evidence type="ECO:0000256" key="6">
    <source>
        <dbReference type="ARBA" id="ARBA00022989"/>
    </source>
</evidence>
<keyword evidence="7 9" id="KW-0472">Membrane</keyword>
<evidence type="ECO:0000256" key="4">
    <source>
        <dbReference type="ARBA" id="ARBA00022692"/>
    </source>
</evidence>
<dbReference type="PANTHER" id="PTHR13148">
    <property type="entry name" value="PER1-RELATED"/>
    <property type="match status" value="1"/>
</dbReference>
<evidence type="ECO:0000256" key="3">
    <source>
        <dbReference type="ARBA" id="ARBA00022502"/>
    </source>
</evidence>
<keyword evidence="5 10" id="KW-0732">Signal</keyword>
<feature type="signal peptide" evidence="10">
    <location>
        <begin position="1"/>
        <end position="24"/>
    </location>
</feature>
<feature type="transmembrane region" description="Helical" evidence="9">
    <location>
        <begin position="214"/>
        <end position="234"/>
    </location>
</feature>
<name>A0AAW2H7R0_9NEOP</name>
<dbReference type="GO" id="GO:0006506">
    <property type="term" value="P:GPI anchor biosynthetic process"/>
    <property type="evidence" value="ECO:0007669"/>
    <property type="project" value="UniProtKB-KW"/>
</dbReference>
<keyword evidence="3" id="KW-0337">GPI-anchor biosynthesis</keyword>
<dbReference type="InterPro" id="IPR007217">
    <property type="entry name" value="Per1-like"/>
</dbReference>
<evidence type="ECO:0000256" key="1">
    <source>
        <dbReference type="ARBA" id="ARBA00004127"/>
    </source>
</evidence>
<proteinExistence type="inferred from homology"/>
<dbReference type="AlphaFoldDB" id="A0AAW2H7R0"/>
<feature type="transmembrane region" description="Helical" evidence="9">
    <location>
        <begin position="412"/>
        <end position="429"/>
    </location>
</feature>
<dbReference type="EMBL" id="JARGDH010000006">
    <property type="protein sequence ID" value="KAL0265755.1"/>
    <property type="molecule type" value="Genomic_DNA"/>
</dbReference>
<dbReference type="GO" id="GO:0005789">
    <property type="term" value="C:endoplasmic reticulum membrane"/>
    <property type="evidence" value="ECO:0007669"/>
    <property type="project" value="TreeGrafter"/>
</dbReference>
<gene>
    <name evidence="11" type="ORF">PYX00_011470</name>
</gene>
<comment type="caution">
    <text evidence="11">The sequence shown here is derived from an EMBL/GenBank/DDBJ whole genome shotgun (WGS) entry which is preliminary data.</text>
</comment>
<comment type="subcellular location">
    <subcellularLocation>
        <location evidence="1">Endomembrane system</location>
        <topology evidence="1">Multi-pass membrane protein</topology>
    </subcellularLocation>
</comment>
<evidence type="ECO:0000313" key="11">
    <source>
        <dbReference type="EMBL" id="KAL0265755.1"/>
    </source>
</evidence>
<keyword evidence="6 9" id="KW-1133">Transmembrane helix</keyword>
<reference evidence="11" key="1">
    <citation type="journal article" date="2024" name="Gigascience">
        <title>Chromosome-level genome of the poultry shaft louse Menopon gallinae provides insight into the host-switching and adaptive evolution of parasitic lice.</title>
        <authorList>
            <person name="Xu Y."/>
            <person name="Ma L."/>
            <person name="Liu S."/>
            <person name="Liang Y."/>
            <person name="Liu Q."/>
            <person name="He Z."/>
            <person name="Tian L."/>
            <person name="Duan Y."/>
            <person name="Cai W."/>
            <person name="Li H."/>
            <person name="Song F."/>
        </authorList>
    </citation>
    <scope>NUCLEOTIDE SEQUENCE</scope>
    <source>
        <strain evidence="11">Cailab_2023a</strain>
    </source>
</reference>
<feature type="transmembrane region" description="Helical" evidence="9">
    <location>
        <begin position="294"/>
        <end position="318"/>
    </location>
</feature>
<evidence type="ECO:0000256" key="8">
    <source>
        <dbReference type="SAM" id="MobiDB-lite"/>
    </source>
</evidence>
<feature type="transmembrane region" description="Helical" evidence="9">
    <location>
        <begin position="379"/>
        <end position="400"/>
    </location>
</feature>
<feature type="transmembrane region" description="Helical" evidence="9">
    <location>
        <begin position="441"/>
        <end position="457"/>
    </location>
</feature>
<dbReference type="PANTHER" id="PTHR13148:SF0">
    <property type="entry name" value="POST-GPI ATTACHMENT TO PROTEINS FACTOR 3"/>
    <property type="match status" value="1"/>
</dbReference>
<organism evidence="11">
    <name type="scientific">Menopon gallinae</name>
    <name type="common">poultry shaft louse</name>
    <dbReference type="NCBI Taxonomy" id="328185"/>
    <lineage>
        <taxon>Eukaryota</taxon>
        <taxon>Metazoa</taxon>
        <taxon>Ecdysozoa</taxon>
        <taxon>Arthropoda</taxon>
        <taxon>Hexapoda</taxon>
        <taxon>Insecta</taxon>
        <taxon>Pterygota</taxon>
        <taxon>Neoptera</taxon>
        <taxon>Paraneoptera</taxon>
        <taxon>Psocodea</taxon>
        <taxon>Troctomorpha</taxon>
        <taxon>Phthiraptera</taxon>
        <taxon>Amblycera</taxon>
        <taxon>Menoponidae</taxon>
        <taxon>Menopon</taxon>
    </lineage>
</organism>
<feature type="compositionally biased region" description="Polar residues" evidence="8">
    <location>
        <begin position="530"/>
        <end position="539"/>
    </location>
</feature>
<feature type="chain" id="PRO_5043946290" description="Post-GPI attachment to proteins factor 3" evidence="10">
    <location>
        <begin position="25"/>
        <end position="551"/>
    </location>
</feature>
<dbReference type="GO" id="GO:0016788">
    <property type="term" value="F:hydrolase activity, acting on ester bonds"/>
    <property type="evidence" value="ECO:0007669"/>
    <property type="project" value="TreeGrafter"/>
</dbReference>
<feature type="region of interest" description="Disordered" evidence="8">
    <location>
        <begin position="30"/>
        <end position="49"/>
    </location>
</feature>